<sequence>MSNKEALRIHGYVFSSDSEDSRSESNSSSGSDFDEKYSALRPPPLSSEILNSRSVRVKAPESKIKQNKTNISDVPNYHKYRNYEIKKPLNLRDNHYNLEQVLKRTNERGKRRGRSRSNKRANRNRNNNNSKVKQQNYTENSKGAKHELKQQVVPNKKNTAVAVNNNQNNTYNTKSKTREWKPNFEALRNHQTKANAVPLFSDVLKKNNTKKQKDTVETFNIHNIPIRNNSVMSMSLQNYTPDIISKTKSDEYKKEKLKTYKLQVEHSTYLQNEFRESENSKGAKHELKQQVVPNKINTAVAVNNNQNNSYNTKSKAAEWKPDFEALGNHQTKANAVPLFSDVLKKNDTKKQKDTVETSNIHNIPIRNNTLMPMSLQNYTSDIISKTKSDEYEEEELEAYKPQVEYSTYLQNEFRESLDTDTSSHVKHINACNVVLDTVPFLNDVKEQVETIAIADIHNALARRNSNLSINTWNDTSSISKLINIDECEEIKPKAYETCTDYITSTQKEFKDAASCFNDKEEKYHSHGFENKENLPVESNTVNHGNVEIPISSAPKVIKSNQVQPIEESQNIESSHVVDNLPVRESDNLEDVFYCWDICYVITHVVRNCFQTCKIRNDGRSAI</sequence>
<feature type="region of interest" description="Disordered" evidence="1">
    <location>
        <begin position="103"/>
        <end position="157"/>
    </location>
</feature>
<keyword evidence="3" id="KW-1185">Reference proteome</keyword>
<evidence type="ECO:0000256" key="1">
    <source>
        <dbReference type="SAM" id="MobiDB-lite"/>
    </source>
</evidence>
<feature type="region of interest" description="Disordered" evidence="1">
    <location>
        <begin position="1"/>
        <end position="49"/>
    </location>
</feature>
<dbReference type="AlphaFoldDB" id="A0A8K0DC81"/>
<dbReference type="Proteomes" id="UP000801492">
    <property type="component" value="Unassembled WGS sequence"/>
</dbReference>
<name>A0A8K0DC81_IGNLU</name>
<feature type="compositionally biased region" description="Basic residues" evidence="1">
    <location>
        <begin position="109"/>
        <end position="123"/>
    </location>
</feature>
<dbReference type="EMBL" id="VTPC01001028">
    <property type="protein sequence ID" value="KAF2903443.1"/>
    <property type="molecule type" value="Genomic_DNA"/>
</dbReference>
<feature type="compositionally biased region" description="Polar residues" evidence="1">
    <location>
        <begin position="132"/>
        <end position="141"/>
    </location>
</feature>
<proteinExistence type="predicted"/>
<comment type="caution">
    <text evidence="2">The sequence shown here is derived from an EMBL/GenBank/DDBJ whole genome shotgun (WGS) entry which is preliminary data.</text>
</comment>
<organism evidence="2 3">
    <name type="scientific">Ignelater luminosus</name>
    <name type="common">Cucubano</name>
    <name type="synonym">Pyrophorus luminosus</name>
    <dbReference type="NCBI Taxonomy" id="2038154"/>
    <lineage>
        <taxon>Eukaryota</taxon>
        <taxon>Metazoa</taxon>
        <taxon>Ecdysozoa</taxon>
        <taxon>Arthropoda</taxon>
        <taxon>Hexapoda</taxon>
        <taxon>Insecta</taxon>
        <taxon>Pterygota</taxon>
        <taxon>Neoptera</taxon>
        <taxon>Endopterygota</taxon>
        <taxon>Coleoptera</taxon>
        <taxon>Polyphaga</taxon>
        <taxon>Elateriformia</taxon>
        <taxon>Elateroidea</taxon>
        <taxon>Elateridae</taxon>
        <taxon>Agrypninae</taxon>
        <taxon>Pyrophorini</taxon>
        <taxon>Ignelater</taxon>
    </lineage>
</organism>
<evidence type="ECO:0000313" key="3">
    <source>
        <dbReference type="Proteomes" id="UP000801492"/>
    </source>
</evidence>
<gene>
    <name evidence="2" type="ORF">ILUMI_02749</name>
</gene>
<protein>
    <submittedName>
        <fullName evidence="2">Uncharacterized protein</fullName>
    </submittedName>
</protein>
<evidence type="ECO:0000313" key="2">
    <source>
        <dbReference type="EMBL" id="KAF2903443.1"/>
    </source>
</evidence>
<reference evidence="2" key="1">
    <citation type="submission" date="2019-08" db="EMBL/GenBank/DDBJ databases">
        <title>The genome of the North American firefly Photinus pyralis.</title>
        <authorList>
            <consortium name="Photinus pyralis genome working group"/>
            <person name="Fallon T.R."/>
            <person name="Sander Lower S.E."/>
            <person name="Weng J.-K."/>
        </authorList>
    </citation>
    <scope>NUCLEOTIDE SEQUENCE</scope>
    <source>
        <strain evidence="2">TRF0915ILg1</strain>
        <tissue evidence="2">Whole body</tissue>
    </source>
</reference>
<accession>A0A8K0DC81</accession>